<evidence type="ECO:0000256" key="2">
    <source>
        <dbReference type="PIRSR" id="PIRSR617821-1"/>
    </source>
</evidence>
<evidence type="ECO:0000313" key="7">
    <source>
        <dbReference type="Proteomes" id="UP001165427"/>
    </source>
</evidence>
<accession>A0AA41QYV9</accession>
<gene>
    <name evidence="6" type="ORF">MRX98_03245</name>
</gene>
<organism evidence="6 7">
    <name type="scientific">Desulfatitalea alkaliphila</name>
    <dbReference type="NCBI Taxonomy" id="2929485"/>
    <lineage>
        <taxon>Bacteria</taxon>
        <taxon>Pseudomonadati</taxon>
        <taxon>Thermodesulfobacteriota</taxon>
        <taxon>Desulfobacteria</taxon>
        <taxon>Desulfobacterales</taxon>
        <taxon>Desulfosarcinaceae</taxon>
        <taxon>Desulfatitalea</taxon>
    </lineage>
</organism>
<dbReference type="GO" id="GO:0006084">
    <property type="term" value="P:acetyl-CoA metabolic process"/>
    <property type="evidence" value="ECO:0007669"/>
    <property type="project" value="InterPro"/>
</dbReference>
<protein>
    <submittedName>
        <fullName evidence="6">Succinate CoA transferase</fullName>
    </submittedName>
</protein>
<dbReference type="SUPFAM" id="SSF100950">
    <property type="entry name" value="NagB/RpiA/CoA transferase-like"/>
    <property type="match status" value="2"/>
</dbReference>
<dbReference type="GO" id="GO:0003986">
    <property type="term" value="F:acetyl-CoA hydrolase activity"/>
    <property type="evidence" value="ECO:0007669"/>
    <property type="project" value="TreeGrafter"/>
</dbReference>
<dbReference type="Gene3D" id="3.30.750.70">
    <property type="entry name" value="4-hydroxybutyrate coenzyme like domains"/>
    <property type="match status" value="1"/>
</dbReference>
<evidence type="ECO:0000259" key="4">
    <source>
        <dbReference type="Pfam" id="PF02550"/>
    </source>
</evidence>
<feature type="domain" description="Acetyl-CoA hydrolase/transferase N-terminal" evidence="4">
    <location>
        <begin position="33"/>
        <end position="236"/>
    </location>
</feature>
<dbReference type="FunFam" id="3.40.1080.20:FF:000001">
    <property type="entry name" value="Acetyl-CoA hydrolase Ach1"/>
    <property type="match status" value="1"/>
</dbReference>
<evidence type="ECO:0000256" key="1">
    <source>
        <dbReference type="ARBA" id="ARBA00009632"/>
    </source>
</evidence>
<dbReference type="InterPro" id="IPR017821">
    <property type="entry name" value="Succinate_CoA_transferase"/>
</dbReference>
<feature type="binding site" evidence="3">
    <location>
        <position position="380"/>
    </location>
    <ligand>
        <name>CoA</name>
        <dbReference type="ChEBI" id="CHEBI:57287"/>
    </ligand>
</feature>
<keyword evidence="7" id="KW-1185">Reference proteome</keyword>
<sequence>MAYSASGRTGLFKDNPYREDNAMPQAIPFPQLTPQEVVDFIPHGATVAFSGFSPAGSAKAVPLALADHAKSEHAVGRPYQIRVLTGASSGRCIDEELASALAIAWRAPYQGGKTLRRQINAQQVEYVDMHLSHVPQMAAWGFFGKIDLAVVEATEITADGRVYLTSSIGASPTYLQLADKVIIELNRHHSPRLRELADITVLPPPPHRNPIPIHDPMTRIGVPYAVVDPRKVIGVVATDAGDDVEDFSVAGEDVARIGAHVAQFLLQEWTMGRIPKTFLPLQAGVGNIANALMAALGQCADLPAFMMYSEVFQDALVPLMEQGRLLGASATSLTVTTPMLKRIIDHFDFYASRIVLRPQEISNHPGIIRRLGVISMNTAIEADLYGNVNSSHVYGMDIMNGIGGSGEFTRNGYLSIFMTPSTAKAGKVSAIVPMCPHIDNNEHSVQVVVTEQGLADLRGLGPLQRARVIIENCAHPAYRDYLHGYLAGARTGHIRHDLRRCFELHRNLLETGQMLPV</sequence>
<dbReference type="Gene3D" id="3.40.1080.10">
    <property type="entry name" value="Glutaconate Coenzyme A-transferase"/>
    <property type="match status" value="1"/>
</dbReference>
<comment type="similarity">
    <text evidence="1">Belongs to the acetyl-CoA hydrolase/transferase family.</text>
</comment>
<dbReference type="PANTHER" id="PTHR43609:SF1">
    <property type="entry name" value="ACETYL-COA HYDROLASE"/>
    <property type="match status" value="1"/>
</dbReference>
<proteinExistence type="inferred from homology"/>
<name>A0AA41QYV9_9BACT</name>
<dbReference type="InterPro" id="IPR003702">
    <property type="entry name" value="ActCoA_hydro_N"/>
</dbReference>
<evidence type="ECO:0000256" key="3">
    <source>
        <dbReference type="PIRSR" id="PIRSR617821-2"/>
    </source>
</evidence>
<dbReference type="InterPro" id="IPR046433">
    <property type="entry name" value="ActCoA_hydro"/>
</dbReference>
<dbReference type="GO" id="GO:0008775">
    <property type="term" value="F:acetate CoA-transferase activity"/>
    <property type="evidence" value="ECO:0007669"/>
    <property type="project" value="InterPro"/>
</dbReference>
<feature type="binding site" evidence="3">
    <location>
        <position position="404"/>
    </location>
    <ligand>
        <name>CoA</name>
        <dbReference type="ChEBI" id="CHEBI:57287"/>
    </ligand>
</feature>
<dbReference type="GO" id="GO:0006083">
    <property type="term" value="P:acetate metabolic process"/>
    <property type="evidence" value="ECO:0007669"/>
    <property type="project" value="InterPro"/>
</dbReference>
<evidence type="ECO:0000313" key="6">
    <source>
        <dbReference type="EMBL" id="MCJ8499577.1"/>
    </source>
</evidence>
<feature type="active site" description="5-glutamyl coenzyme A thioester intermediate" evidence="2">
    <location>
        <position position="310"/>
    </location>
</feature>
<evidence type="ECO:0000259" key="5">
    <source>
        <dbReference type="Pfam" id="PF13336"/>
    </source>
</evidence>
<dbReference type="PANTHER" id="PTHR43609">
    <property type="entry name" value="ACETYL-COA HYDROLASE"/>
    <property type="match status" value="1"/>
</dbReference>
<keyword evidence="6" id="KW-0808">Transferase</keyword>
<dbReference type="AlphaFoldDB" id="A0AA41QYV9"/>
<comment type="caution">
    <text evidence="6">The sequence shown here is derived from an EMBL/GenBank/DDBJ whole genome shotgun (WGS) entry which is preliminary data.</text>
</comment>
<dbReference type="EMBL" id="JALJRB010000002">
    <property type="protein sequence ID" value="MCJ8499577.1"/>
    <property type="molecule type" value="Genomic_DNA"/>
</dbReference>
<reference evidence="6" key="1">
    <citation type="submission" date="2022-04" db="EMBL/GenBank/DDBJ databases">
        <title>Desulfatitalea alkaliphila sp. nov., a novel anaerobic sulfate-reducing bacterium isolated from terrestrial mud volcano, Taman Peninsula, Russia.</title>
        <authorList>
            <person name="Khomyakova M.A."/>
            <person name="Merkel A.Y."/>
            <person name="Slobodkin A.I."/>
        </authorList>
    </citation>
    <scope>NUCLEOTIDE SEQUENCE</scope>
    <source>
        <strain evidence="6">M08but</strain>
    </source>
</reference>
<feature type="binding site" evidence="3">
    <location>
        <position position="400"/>
    </location>
    <ligand>
        <name>CoA</name>
        <dbReference type="ChEBI" id="CHEBI:57287"/>
    </ligand>
</feature>
<dbReference type="RefSeq" id="WP_246902951.1">
    <property type="nucleotide sequence ID" value="NZ_JALJRB010000002.1"/>
</dbReference>
<dbReference type="Pfam" id="PF02550">
    <property type="entry name" value="AcetylCoA_hydro"/>
    <property type="match status" value="1"/>
</dbReference>
<dbReference type="InterPro" id="IPR037171">
    <property type="entry name" value="NagB/RpiA_transferase-like"/>
</dbReference>
<dbReference type="Pfam" id="PF13336">
    <property type="entry name" value="AcetylCoA_hyd_C"/>
    <property type="match status" value="1"/>
</dbReference>
<dbReference type="InterPro" id="IPR038460">
    <property type="entry name" value="AcetylCoA_hyd_C_sf"/>
</dbReference>
<feature type="binding site" evidence="3">
    <location>
        <position position="424"/>
    </location>
    <ligand>
        <name>CoA</name>
        <dbReference type="ChEBI" id="CHEBI:57287"/>
    </ligand>
</feature>
<dbReference type="Proteomes" id="UP001165427">
    <property type="component" value="Unassembled WGS sequence"/>
</dbReference>
<dbReference type="InterPro" id="IPR026888">
    <property type="entry name" value="AcetylCoA_hyd_C"/>
</dbReference>
<dbReference type="Gene3D" id="3.40.1080.20">
    <property type="entry name" value="Acetyl-CoA hydrolase/transferase C-terminal domain"/>
    <property type="match status" value="1"/>
</dbReference>
<dbReference type="NCBIfam" id="TIGR03458">
    <property type="entry name" value="YgfH_subfam"/>
    <property type="match status" value="1"/>
</dbReference>
<feature type="domain" description="Acetyl-CoA hydrolase/transferase C-terminal" evidence="5">
    <location>
        <begin position="345"/>
        <end position="483"/>
    </location>
</feature>